<sequence>MQEFENTRIWDDFLNNKDLTISHLKNYEFLEKIGQGGMGAVYKARQLHPQRIVAIKISKAVSTSSIRRFEREMQIASQLDHPGIAKIYDAGVQNNQKYLVMDYIEGQSLDKYFETASLQQKLNIMIEVCSIIDYAHRQKIIHRDLKPANIMITSNGKPVVIDFGLAKDMQTRNFDLTKTGEVIGTPNYMAPEQIVGKSSNIDRRVDIYAIGAILYEIICGKRMVTSTNSLEALFQIQQADFIPPHKINPQADKSLVNIWRKATAIKKHRRYECAKSIGDDLRKFAEGGKVKAPTNNNIYAVGIFLVAISIITLMFYQSYRSQLESIELSQAQKEQQKKQQKKFQQIILNIENKNIPENFDTKDLNNQQLLEIAKTLYNERLYKKAFQLLDTLPNQSITAKYYKGLILYQQQQYANAQKSFEALLKEEQKAQYHYYLGMSAFKQNAFHKSLHHLQIAEKSFSNDIPILETIAEILQAQQNILGAKTYLKRCISLSPYTGKYAVRLGKLELHDKNYYRAFSYLKKAINTSDFFEALALMHDIPYNEPLLRRWCYQSLMHKCISEKEMKSPDLCSDKWEEIENRYRQDYIAQHHAKKNSKGDLQPFLKKINNDEIKKTVRDALITLRYNPEFDAKINGLLKDTSLPESTVTFFKELQQEVHAMKAKEQRAIYYKLAHMQRNNNWHSKKFPDINAKNCLKMLHMEKKVLLRYLLIQGCFHMFGFQPIVEIAKNNNENLVTRMLCVIVLRKNYLAENIDVFYSLPTCKEKLAVEEQEFLQISICQALYTPHFLYRLDTFHRPMPYRNKMEEKEKQLLLHLLRNSKSTHVSTTAALSLHALLPKNTETFAEINKIIFRAMQSDNEILASYTHSLFWMSPNAERAEYFEKYKQALQSDNRIIQEIVLSQIEIFRHRIRELIPEIKKCLLQTQSQRLRFRALFAWALHKRKKTIFEDTLYKSVAKNLTPLEQSSRLLFEFYKFFFDTRRLKDLNQTQVLTRALAFLNQLKIQLHSLPPTSQCMVSYVMSLLQLHPSLQKLRNIKDPQLLAYFLYQLHQQVDIGSNKEFLLPYIGAISPKQKYYIAKQFLSHKDPRVRMYASSSYTAFTSDKERNKIFRKAKASQDQSLKKGVALGHYFSLQNAWINDKKAKSITFDDLFSNRSLDLILADGLLRLRKFVEQKASESPEEFEKYRKWIRHAVVLCPEKSEYIYAQHLFFPPQKAIYNVARAIEYNQKHYAGNFKYMYILRLLKLLSKNNRNQQVEKYFPSVHEIPASLLVYFSRIYEDQKKYNNALRLYEKYFLSKTKDTSPFSDIISYHSEMMNCYIKNDHRKTAKIFLEYFYQLDRRMRAKKNTEPAKDDFLKKLQKSKPHIDIVW</sequence>
<dbReference type="InterPro" id="IPR050660">
    <property type="entry name" value="NEK_Ser/Thr_kinase"/>
</dbReference>
<dbReference type="SMART" id="SM00220">
    <property type="entry name" value="S_TKc"/>
    <property type="match status" value="1"/>
</dbReference>
<keyword evidence="4 7" id="KW-0547">Nucleotide-binding</keyword>
<keyword evidence="8" id="KW-1133">Transmembrane helix</keyword>
<dbReference type="Pfam" id="PF00069">
    <property type="entry name" value="Pkinase"/>
    <property type="match status" value="1"/>
</dbReference>
<dbReference type="RefSeq" id="WP_151968514.1">
    <property type="nucleotide sequence ID" value="NZ_AP019860.1"/>
</dbReference>
<dbReference type="InterPro" id="IPR017441">
    <property type="entry name" value="Protein_kinase_ATP_BS"/>
</dbReference>
<keyword evidence="5 10" id="KW-0418">Kinase</keyword>
<feature type="transmembrane region" description="Helical" evidence="8">
    <location>
        <begin position="298"/>
        <end position="316"/>
    </location>
</feature>
<evidence type="ECO:0000256" key="4">
    <source>
        <dbReference type="ARBA" id="ARBA00022741"/>
    </source>
</evidence>
<dbReference type="PROSITE" id="PS00107">
    <property type="entry name" value="PROTEIN_KINASE_ATP"/>
    <property type="match status" value="1"/>
</dbReference>
<dbReference type="GO" id="GO:0005524">
    <property type="term" value="F:ATP binding"/>
    <property type="evidence" value="ECO:0007669"/>
    <property type="project" value="UniProtKB-UniRule"/>
</dbReference>
<feature type="binding site" evidence="7">
    <location>
        <position position="56"/>
    </location>
    <ligand>
        <name>ATP</name>
        <dbReference type="ChEBI" id="CHEBI:30616"/>
    </ligand>
</feature>
<evidence type="ECO:0000256" key="8">
    <source>
        <dbReference type="SAM" id="Phobius"/>
    </source>
</evidence>
<dbReference type="InterPro" id="IPR008271">
    <property type="entry name" value="Ser/Thr_kinase_AS"/>
</dbReference>
<proteinExistence type="inferred from homology"/>
<name>A0A5S9IPL6_UABAM</name>
<dbReference type="PANTHER" id="PTHR43671">
    <property type="entry name" value="SERINE/THREONINE-PROTEIN KINASE NEK"/>
    <property type="match status" value="1"/>
</dbReference>
<comment type="similarity">
    <text evidence="1">Belongs to the protein kinase superfamily. NEK Ser/Thr protein kinase family. NIMA subfamily.</text>
</comment>
<dbReference type="PANTHER" id="PTHR43671:SF13">
    <property type="entry name" value="SERINE_THREONINE-PROTEIN KINASE NEK2"/>
    <property type="match status" value="1"/>
</dbReference>
<feature type="domain" description="Protein kinase" evidence="9">
    <location>
        <begin position="27"/>
        <end position="285"/>
    </location>
</feature>
<evidence type="ECO:0000313" key="11">
    <source>
        <dbReference type="Proteomes" id="UP000326354"/>
    </source>
</evidence>
<dbReference type="SUPFAM" id="SSF48452">
    <property type="entry name" value="TPR-like"/>
    <property type="match status" value="1"/>
</dbReference>
<evidence type="ECO:0000256" key="2">
    <source>
        <dbReference type="ARBA" id="ARBA00012513"/>
    </source>
</evidence>
<keyword evidence="8" id="KW-0812">Transmembrane</keyword>
<dbReference type="Gene3D" id="1.25.40.10">
    <property type="entry name" value="Tetratricopeptide repeat domain"/>
    <property type="match status" value="1"/>
</dbReference>
<gene>
    <name evidence="10" type="ORF">UABAM_02714</name>
</gene>
<evidence type="ECO:0000256" key="7">
    <source>
        <dbReference type="PROSITE-ProRule" id="PRU10141"/>
    </source>
</evidence>
<dbReference type="InterPro" id="IPR011990">
    <property type="entry name" value="TPR-like_helical_dom_sf"/>
</dbReference>
<evidence type="ECO:0000313" key="10">
    <source>
        <dbReference type="EMBL" id="BBM84355.1"/>
    </source>
</evidence>
<dbReference type="GO" id="GO:0004674">
    <property type="term" value="F:protein serine/threonine kinase activity"/>
    <property type="evidence" value="ECO:0007669"/>
    <property type="project" value="UniProtKB-EC"/>
</dbReference>
<dbReference type="Gene3D" id="1.10.510.10">
    <property type="entry name" value="Transferase(Phosphotransferase) domain 1"/>
    <property type="match status" value="1"/>
</dbReference>
<dbReference type="Proteomes" id="UP000326354">
    <property type="component" value="Chromosome"/>
</dbReference>
<protein>
    <recommendedName>
        <fullName evidence="2">non-specific serine/threonine protein kinase</fullName>
        <ecNumber evidence="2">2.7.11.1</ecNumber>
    </recommendedName>
</protein>
<dbReference type="EC" id="2.7.11.1" evidence="2"/>
<keyword evidence="3" id="KW-0808">Transferase</keyword>
<dbReference type="PROSITE" id="PS50011">
    <property type="entry name" value="PROTEIN_KINASE_DOM"/>
    <property type="match status" value="1"/>
</dbReference>
<keyword evidence="11" id="KW-1185">Reference proteome</keyword>
<dbReference type="OrthoDB" id="6111975at2"/>
<evidence type="ECO:0000256" key="6">
    <source>
        <dbReference type="ARBA" id="ARBA00022840"/>
    </source>
</evidence>
<dbReference type="InterPro" id="IPR016024">
    <property type="entry name" value="ARM-type_fold"/>
</dbReference>
<keyword evidence="6 7" id="KW-0067">ATP-binding</keyword>
<keyword evidence="8" id="KW-0472">Membrane</keyword>
<organism evidence="10 11">
    <name type="scientific">Uabimicrobium amorphum</name>
    <dbReference type="NCBI Taxonomy" id="2596890"/>
    <lineage>
        <taxon>Bacteria</taxon>
        <taxon>Pseudomonadati</taxon>
        <taxon>Planctomycetota</taxon>
        <taxon>Candidatus Uabimicrobiia</taxon>
        <taxon>Candidatus Uabimicrobiales</taxon>
        <taxon>Candidatus Uabimicrobiaceae</taxon>
        <taxon>Candidatus Uabimicrobium</taxon>
    </lineage>
</organism>
<evidence type="ECO:0000256" key="1">
    <source>
        <dbReference type="ARBA" id="ARBA00010886"/>
    </source>
</evidence>
<accession>A0A5S9IPL6</accession>
<dbReference type="SUPFAM" id="SSF56112">
    <property type="entry name" value="Protein kinase-like (PK-like)"/>
    <property type="match status" value="1"/>
</dbReference>
<evidence type="ECO:0000259" key="9">
    <source>
        <dbReference type="PROSITE" id="PS50011"/>
    </source>
</evidence>
<dbReference type="PROSITE" id="PS00108">
    <property type="entry name" value="PROTEIN_KINASE_ST"/>
    <property type="match status" value="1"/>
</dbReference>
<evidence type="ECO:0000256" key="3">
    <source>
        <dbReference type="ARBA" id="ARBA00022679"/>
    </source>
</evidence>
<evidence type="ECO:0000256" key="5">
    <source>
        <dbReference type="ARBA" id="ARBA00022777"/>
    </source>
</evidence>
<dbReference type="EMBL" id="AP019860">
    <property type="protein sequence ID" value="BBM84355.1"/>
    <property type="molecule type" value="Genomic_DNA"/>
</dbReference>
<dbReference type="InterPro" id="IPR000719">
    <property type="entry name" value="Prot_kinase_dom"/>
</dbReference>
<dbReference type="InterPro" id="IPR011009">
    <property type="entry name" value="Kinase-like_dom_sf"/>
</dbReference>
<dbReference type="KEGG" id="uam:UABAM_02714"/>
<dbReference type="CDD" id="cd14014">
    <property type="entry name" value="STKc_PknB_like"/>
    <property type="match status" value="1"/>
</dbReference>
<reference evidence="10 11" key="1">
    <citation type="submission" date="2019-08" db="EMBL/GenBank/DDBJ databases">
        <title>Complete genome sequence of Candidatus Uab amorphum.</title>
        <authorList>
            <person name="Shiratori T."/>
            <person name="Suzuki S."/>
            <person name="Kakizawa Y."/>
            <person name="Ishida K."/>
        </authorList>
    </citation>
    <scope>NUCLEOTIDE SEQUENCE [LARGE SCALE GENOMIC DNA]</scope>
    <source>
        <strain evidence="10 11">SRT547</strain>
    </source>
</reference>
<dbReference type="SUPFAM" id="SSF48371">
    <property type="entry name" value="ARM repeat"/>
    <property type="match status" value="1"/>
</dbReference>